<dbReference type="Proteomes" id="UP001432027">
    <property type="component" value="Unassembled WGS sequence"/>
</dbReference>
<dbReference type="SUPFAM" id="SSF50182">
    <property type="entry name" value="Sm-like ribonucleoproteins"/>
    <property type="match status" value="1"/>
</dbReference>
<evidence type="ECO:0000313" key="2">
    <source>
        <dbReference type="EMBL" id="GMS95594.1"/>
    </source>
</evidence>
<proteinExistence type="predicted"/>
<feature type="non-terminal residue" evidence="2">
    <location>
        <position position="1"/>
    </location>
</feature>
<reference evidence="2" key="1">
    <citation type="submission" date="2023-10" db="EMBL/GenBank/DDBJ databases">
        <title>Genome assembly of Pristionchus species.</title>
        <authorList>
            <person name="Yoshida K."/>
            <person name="Sommer R.J."/>
        </authorList>
    </citation>
    <scope>NUCLEOTIDE SEQUENCE</scope>
    <source>
        <strain evidence="2">RS0144</strain>
    </source>
</reference>
<dbReference type="PANTHER" id="PTHR21415">
    <property type="entry name" value="U7 SNRNA-ASSOCIATED SM-LIKE PROTEIN LSM11"/>
    <property type="match status" value="1"/>
</dbReference>
<sequence>DDDDIFLSIDFDPEQALREKLSPGVCDDSIEIFEKFLLEEDEELAKLILEEENGDEKIVLSKKEEKRQREERLKNMMKGERELFEQKKKRNNDTVLEKMKKMAGPLAELARAVTNGKKIEIRCRNLNRIDRVMRGVPVAFDKHWNVVLREAVDCQKPSRSQGGIHITHRSILPQFAQWVKPDPPFNLYRRRVMPCSFVKGDTICLIRLL</sequence>
<dbReference type="GO" id="GO:0005683">
    <property type="term" value="C:U7 snRNP"/>
    <property type="evidence" value="ECO:0007669"/>
    <property type="project" value="TreeGrafter"/>
</dbReference>
<dbReference type="GO" id="GO:0071209">
    <property type="term" value="F:U7 snRNA binding"/>
    <property type="evidence" value="ECO:0007669"/>
    <property type="project" value="InterPro"/>
</dbReference>
<dbReference type="GO" id="GO:0006398">
    <property type="term" value="P:mRNA 3'-end processing by stem-loop binding and cleavage"/>
    <property type="evidence" value="ECO:0007669"/>
    <property type="project" value="TreeGrafter"/>
</dbReference>
<feature type="domain" description="Sm" evidence="1">
    <location>
        <begin position="109"/>
        <end position="208"/>
    </location>
</feature>
<organism evidence="2 3">
    <name type="scientific">Pristionchus entomophagus</name>
    <dbReference type="NCBI Taxonomy" id="358040"/>
    <lineage>
        <taxon>Eukaryota</taxon>
        <taxon>Metazoa</taxon>
        <taxon>Ecdysozoa</taxon>
        <taxon>Nematoda</taxon>
        <taxon>Chromadorea</taxon>
        <taxon>Rhabditida</taxon>
        <taxon>Rhabditina</taxon>
        <taxon>Diplogasteromorpha</taxon>
        <taxon>Diplogasteroidea</taxon>
        <taxon>Neodiplogasteridae</taxon>
        <taxon>Pristionchus</taxon>
    </lineage>
</organism>
<evidence type="ECO:0000259" key="1">
    <source>
        <dbReference type="SMART" id="SM00651"/>
    </source>
</evidence>
<name>A0AAV5TMH8_9BILA</name>
<dbReference type="Gene3D" id="2.30.30.100">
    <property type="match status" value="1"/>
</dbReference>
<comment type="caution">
    <text evidence="2">The sequence shown here is derived from an EMBL/GenBank/DDBJ whole genome shotgun (WGS) entry which is preliminary data.</text>
</comment>
<dbReference type="PANTHER" id="PTHR21415:SF1">
    <property type="entry name" value="U7 SNRNA-ASSOCIATED SM-LIKE PROTEIN LSM11"/>
    <property type="match status" value="1"/>
</dbReference>
<gene>
    <name evidence="2" type="ORF">PENTCL1PPCAC_17769</name>
</gene>
<keyword evidence="3" id="KW-1185">Reference proteome</keyword>
<dbReference type="EMBL" id="BTSX01000004">
    <property type="protein sequence ID" value="GMS95594.1"/>
    <property type="molecule type" value="Genomic_DNA"/>
</dbReference>
<dbReference type="AlphaFoldDB" id="A0AAV5TMH8"/>
<dbReference type="InterPro" id="IPR001163">
    <property type="entry name" value="Sm_dom_euk/arc"/>
</dbReference>
<dbReference type="InterPro" id="IPR010920">
    <property type="entry name" value="LSM_dom_sf"/>
</dbReference>
<accession>A0AAV5TMH8</accession>
<dbReference type="InterPro" id="IPR039267">
    <property type="entry name" value="Lsm11"/>
</dbReference>
<evidence type="ECO:0000313" key="3">
    <source>
        <dbReference type="Proteomes" id="UP001432027"/>
    </source>
</evidence>
<protein>
    <recommendedName>
        <fullName evidence="1">Sm domain-containing protein</fullName>
    </recommendedName>
</protein>
<dbReference type="SMART" id="SM00651">
    <property type="entry name" value="Sm"/>
    <property type="match status" value="1"/>
</dbReference>